<reference evidence="1 2" key="1">
    <citation type="submission" date="2007-01" db="EMBL/GenBank/DDBJ databases">
        <title>Annotation of the draft genome assembly of Thermosinus carboxydivorans Nor1.</title>
        <authorList>
            <consortium name="US DOE Joint Genome Institute (JGI-ORNL)"/>
            <person name="Larimer F."/>
            <person name="Land M."/>
            <person name="Hauser L."/>
        </authorList>
    </citation>
    <scope>NUCLEOTIDE SEQUENCE [LARGE SCALE GENOMIC DNA]</scope>
    <source>
        <strain evidence="1 2">Nor1</strain>
    </source>
</reference>
<comment type="caution">
    <text evidence="1">The sequence shown here is derived from an EMBL/GenBank/DDBJ whole genome shotgun (WGS) entry which is preliminary data.</text>
</comment>
<dbReference type="EMBL" id="AAWL01000001">
    <property type="protein sequence ID" value="EAX48963.1"/>
    <property type="molecule type" value="Genomic_DNA"/>
</dbReference>
<dbReference type="PANTHER" id="PTHR12526">
    <property type="entry name" value="GLYCOSYLTRANSFERASE"/>
    <property type="match status" value="1"/>
</dbReference>
<dbReference type="SUPFAM" id="SSF53756">
    <property type="entry name" value="UDP-Glycosyltransferase/glycogen phosphorylase"/>
    <property type="match status" value="1"/>
</dbReference>
<organism evidence="1 2">
    <name type="scientific">Thermosinus carboxydivorans Nor1</name>
    <dbReference type="NCBI Taxonomy" id="401526"/>
    <lineage>
        <taxon>Bacteria</taxon>
        <taxon>Bacillati</taxon>
        <taxon>Bacillota</taxon>
        <taxon>Negativicutes</taxon>
        <taxon>Selenomonadales</taxon>
        <taxon>Sporomusaceae</taxon>
        <taxon>Thermosinus</taxon>
    </lineage>
</organism>
<dbReference type="GO" id="GO:0016740">
    <property type="term" value="F:transferase activity"/>
    <property type="evidence" value="ECO:0007669"/>
    <property type="project" value="UniProtKB-KW"/>
</dbReference>
<proteinExistence type="predicted"/>
<reference evidence="1 2" key="2">
    <citation type="submission" date="2007-01" db="EMBL/GenBank/DDBJ databases">
        <title>Sequencing of the draft genome and assembly of Thermosinus carboxydivorans Nor1.</title>
        <authorList>
            <consortium name="US DOE Joint Genome Institute (JGI-PGF)"/>
            <person name="Copeland A."/>
            <person name="Lucas S."/>
            <person name="Lapidus A."/>
            <person name="Barry K."/>
            <person name="Glavina del Rio T."/>
            <person name="Dalin E."/>
            <person name="Tice H."/>
            <person name="Bruce D."/>
            <person name="Pitluck S."/>
            <person name="Richardson P."/>
        </authorList>
    </citation>
    <scope>NUCLEOTIDE SEQUENCE [LARGE SCALE GENOMIC DNA]</scope>
    <source>
        <strain evidence="1 2">Nor1</strain>
    </source>
</reference>
<keyword evidence="2" id="KW-1185">Reference proteome</keyword>
<name>A1HMB9_9FIRM</name>
<dbReference type="eggNOG" id="COG0438">
    <property type="taxonomic scope" value="Bacteria"/>
</dbReference>
<dbReference type="Proteomes" id="UP000005139">
    <property type="component" value="Unassembled WGS sequence"/>
</dbReference>
<sequence length="474" mass="53843">MTNSKWFIYFVRYLYHRIPLPIRVKWRIREIVSQFLKVFLSSIHGRSFWDVLRQLYVAVRRRPVWSASDDLSLVQLVQDLSVHCAIYGPVGHVIALPLLSTGGAELVALNFAQAIREIEPDRSVVILVADQNVVNNRIELPSGVKLVVLDRYLGGDLGYHRKRALMKNLLLALRPNVFHNINSEVAWRLILDEGGRIRNFTKIFASIFAFQFDPGGKKIGYAAYFLQPGLPYLSGLLSDNRRFLNDAIREYALDEASQRKLRVVYNPCRILDETTISRSRAFIRTLAARSPGRRLRVLWAGRLDAEKRVDLLLEIIRHCSFADFVVFGHCVVDEEKTLPVLPNLIYRGPFSNPRELITDSDFDGFIFTSRWEGMPNIILEVGALGIPVIAPMVGGVGELIYENTGYPLPERPDVADYESALRQIAANPEDAARRAEALLNLIETRHAWNVFVKSVKEIPLYFSTVDGSREEALG</sequence>
<protein>
    <submittedName>
        <fullName evidence="1">Glycosyl transferase, group 1</fullName>
    </submittedName>
</protein>
<dbReference type="PANTHER" id="PTHR12526:SF637">
    <property type="entry name" value="GLYCOSYLTRANSFERASE EPSF-RELATED"/>
    <property type="match status" value="1"/>
</dbReference>
<dbReference type="Pfam" id="PF13692">
    <property type="entry name" value="Glyco_trans_1_4"/>
    <property type="match status" value="1"/>
</dbReference>
<dbReference type="Gene3D" id="3.40.50.2000">
    <property type="entry name" value="Glycogen Phosphorylase B"/>
    <property type="match status" value="1"/>
</dbReference>
<dbReference type="AlphaFoldDB" id="A1HMB9"/>
<evidence type="ECO:0000313" key="1">
    <source>
        <dbReference type="EMBL" id="EAX48963.1"/>
    </source>
</evidence>
<gene>
    <name evidence="1" type="ORF">TcarDRAFT_2652</name>
</gene>
<dbReference type="RefSeq" id="WP_007288170.1">
    <property type="nucleotide sequence ID" value="NZ_AAWL01000001.1"/>
</dbReference>
<keyword evidence="1" id="KW-0808">Transferase</keyword>
<accession>A1HMB9</accession>
<dbReference type="OrthoDB" id="9804196at2"/>
<evidence type="ECO:0000313" key="2">
    <source>
        <dbReference type="Proteomes" id="UP000005139"/>
    </source>
</evidence>